<feature type="transmembrane region" description="Helical" evidence="1">
    <location>
        <begin position="75"/>
        <end position="99"/>
    </location>
</feature>
<gene>
    <name evidence="2" type="ORF">BQ4739_LOCUS4015</name>
</gene>
<keyword evidence="1" id="KW-0812">Transmembrane</keyword>
<evidence type="ECO:0000256" key="1">
    <source>
        <dbReference type="SAM" id="Phobius"/>
    </source>
</evidence>
<reference evidence="2 3" key="1">
    <citation type="submission" date="2016-10" db="EMBL/GenBank/DDBJ databases">
        <authorList>
            <person name="Cai Z."/>
        </authorList>
    </citation>
    <scope>NUCLEOTIDE SEQUENCE [LARGE SCALE GENOMIC DNA]</scope>
</reference>
<dbReference type="EMBL" id="FNXT01000322">
    <property type="protein sequence ID" value="SZX63474.1"/>
    <property type="molecule type" value="Genomic_DNA"/>
</dbReference>
<dbReference type="AlphaFoldDB" id="A0A383VFN2"/>
<feature type="transmembrane region" description="Helical" evidence="1">
    <location>
        <begin position="306"/>
        <end position="331"/>
    </location>
</feature>
<feature type="transmembrane region" description="Helical" evidence="1">
    <location>
        <begin position="135"/>
        <end position="155"/>
    </location>
</feature>
<evidence type="ECO:0000313" key="2">
    <source>
        <dbReference type="EMBL" id="SZX63474.1"/>
    </source>
</evidence>
<feature type="transmembrane region" description="Helical" evidence="1">
    <location>
        <begin position="21"/>
        <end position="45"/>
    </location>
</feature>
<evidence type="ECO:0000313" key="3">
    <source>
        <dbReference type="Proteomes" id="UP000256970"/>
    </source>
</evidence>
<accession>A0A383VFN2</accession>
<organism evidence="2 3">
    <name type="scientific">Tetradesmus obliquus</name>
    <name type="common">Green alga</name>
    <name type="synonym">Acutodesmus obliquus</name>
    <dbReference type="NCBI Taxonomy" id="3088"/>
    <lineage>
        <taxon>Eukaryota</taxon>
        <taxon>Viridiplantae</taxon>
        <taxon>Chlorophyta</taxon>
        <taxon>core chlorophytes</taxon>
        <taxon>Chlorophyceae</taxon>
        <taxon>CS clade</taxon>
        <taxon>Sphaeropleales</taxon>
        <taxon>Scenedesmaceae</taxon>
        <taxon>Tetradesmus</taxon>
    </lineage>
</organism>
<proteinExistence type="predicted"/>
<keyword evidence="1" id="KW-1133">Transmembrane helix</keyword>
<keyword evidence="3" id="KW-1185">Reference proteome</keyword>
<dbReference type="Proteomes" id="UP000256970">
    <property type="component" value="Unassembled WGS sequence"/>
</dbReference>
<name>A0A383VFN2_TETOB</name>
<sequence length="482" mass="49697">MTLMELDSMERSRKSRPCSGCLSMTPWAALLAAALFVAGLVMFIVGAARISDHAMQIAGAIGVAPSLASSLNSGLLTAILAISICGFSIIALVVLQGLWRLTHKLMMWGECCCSCSKPEPWLFTAYRAFGGLLNLLMWLLLLGVVACLMFMLLWLGGAVAINTAITQGTTEANSLLGPFGLSFSQASDASAAALAFLTPLVRSTNLEANSLLGPFGLSLSQASDASAAALAFLTPLVRSTDAASQLLGVTPGGNRLASYAFQPLCPPVCLNLGSFAMFLQSSSCICGSLSLNAVQKAAREGTRVGIVALAGAFAMYVAATLLLIVLTGHYVEARFDRSTARRIKRKTAEQYENGFAADPEDCIDSDADSATIAVSTTAAAAAAAPGVAPAPVQMMHSGSGHNAAAAAAQHHSSSYQQQDAYSRTDMYADVYPLPYGYGYAAGSGNAGGCVAPLAAAAAAADAARGSGMVYQPAADSRRASML</sequence>
<protein>
    <submittedName>
        <fullName evidence="2">Uncharacterized protein</fullName>
    </submittedName>
</protein>
<keyword evidence="1" id="KW-0472">Membrane</keyword>